<dbReference type="Proteomes" id="UP000192247">
    <property type="component" value="Unassembled WGS sequence"/>
</dbReference>
<gene>
    <name evidence="2" type="ORF">BIW11_05240</name>
</gene>
<evidence type="ECO:0000256" key="1">
    <source>
        <dbReference type="SAM" id="SignalP"/>
    </source>
</evidence>
<keyword evidence="3" id="KW-1185">Reference proteome</keyword>
<dbReference type="EMBL" id="MNPL01000274">
    <property type="protein sequence ID" value="OQR80162.1"/>
    <property type="molecule type" value="Genomic_DNA"/>
</dbReference>
<proteinExistence type="predicted"/>
<dbReference type="InParanoid" id="A0A1V9Y350"/>
<accession>A0A1V9Y350</accession>
<dbReference type="AlphaFoldDB" id="A0A1V9Y350"/>
<evidence type="ECO:0000313" key="3">
    <source>
        <dbReference type="Proteomes" id="UP000192247"/>
    </source>
</evidence>
<name>A0A1V9Y350_9ACAR</name>
<sequence length="150" mass="16737">MMWCVLFFGAMVPAVYGISEHIAESLTSDAGVWLYRKVEQANPNKDLNILGVTRTNIGRLRWVVQLKIDGQLCSTTLLRTADNTTFVVDPQRPNGCLPSVKKIDTATHEIDSAHTDAKTGSSSRALNRRNRDLRPLARRIQSTKYPGGFH</sequence>
<keyword evidence="1" id="KW-0732">Signal</keyword>
<feature type="chain" id="PRO_5013094002" evidence="1">
    <location>
        <begin position="18"/>
        <end position="150"/>
    </location>
</feature>
<organism evidence="2 3">
    <name type="scientific">Tropilaelaps mercedesae</name>
    <dbReference type="NCBI Taxonomy" id="418985"/>
    <lineage>
        <taxon>Eukaryota</taxon>
        <taxon>Metazoa</taxon>
        <taxon>Ecdysozoa</taxon>
        <taxon>Arthropoda</taxon>
        <taxon>Chelicerata</taxon>
        <taxon>Arachnida</taxon>
        <taxon>Acari</taxon>
        <taxon>Parasitiformes</taxon>
        <taxon>Mesostigmata</taxon>
        <taxon>Gamasina</taxon>
        <taxon>Dermanyssoidea</taxon>
        <taxon>Laelapidae</taxon>
        <taxon>Tropilaelaps</taxon>
    </lineage>
</organism>
<protein>
    <submittedName>
        <fullName evidence="2">Uncharacterized protein</fullName>
    </submittedName>
</protein>
<reference evidence="2 3" key="1">
    <citation type="journal article" date="2017" name="Gigascience">
        <title>Draft genome of the honey bee ectoparasitic mite, Tropilaelaps mercedesae, is shaped by the parasitic life history.</title>
        <authorList>
            <person name="Dong X."/>
            <person name="Armstrong S.D."/>
            <person name="Xia D."/>
            <person name="Makepeace B.L."/>
            <person name="Darby A.C."/>
            <person name="Kadowaki T."/>
        </authorList>
    </citation>
    <scope>NUCLEOTIDE SEQUENCE [LARGE SCALE GENOMIC DNA]</scope>
    <source>
        <strain evidence="2">Wuxi-XJTLU</strain>
    </source>
</reference>
<comment type="caution">
    <text evidence="2">The sequence shown here is derived from an EMBL/GenBank/DDBJ whole genome shotgun (WGS) entry which is preliminary data.</text>
</comment>
<feature type="signal peptide" evidence="1">
    <location>
        <begin position="1"/>
        <end position="17"/>
    </location>
</feature>
<evidence type="ECO:0000313" key="2">
    <source>
        <dbReference type="EMBL" id="OQR80162.1"/>
    </source>
</evidence>